<gene>
    <name evidence="3" type="ORF">DI526_14555</name>
</gene>
<evidence type="ECO:0000313" key="3">
    <source>
        <dbReference type="EMBL" id="PZR33116.1"/>
    </source>
</evidence>
<sequence>MDLDAFIPANLPLAPAPGVPEVLLHMAGPRSGLMRLAEADPDFASPYWARCWGGGLALARHVLDHPETVAGKRVLDLGAGSGLVAIAAMKAGAAGVLAVDVDPYAVVATRLNAEANAVLVETRTADLTDGAPPSDVDLMLVGDLFYDADLAGAVLPFLERCASAGVAVLIGDPWRAHLPADRLQTLAEYPVADFGDPGGVLRNAAVFSLLA</sequence>
<dbReference type="SUPFAM" id="SSF53335">
    <property type="entry name" value="S-adenosyl-L-methionine-dependent methyltransferases"/>
    <property type="match status" value="1"/>
</dbReference>
<comment type="caution">
    <text evidence="3">The sequence shown here is derived from an EMBL/GenBank/DDBJ whole genome shotgun (WGS) entry which is preliminary data.</text>
</comment>
<dbReference type="EMBL" id="QFQZ01000047">
    <property type="protein sequence ID" value="PZR33116.1"/>
    <property type="molecule type" value="Genomic_DNA"/>
</dbReference>
<dbReference type="Gene3D" id="3.40.50.150">
    <property type="entry name" value="Vaccinia Virus protein VP39"/>
    <property type="match status" value="1"/>
</dbReference>
<reference evidence="3 4" key="1">
    <citation type="submission" date="2017-08" db="EMBL/GenBank/DDBJ databases">
        <title>Infants hospitalized years apart are colonized by the same room-sourced microbial strains.</title>
        <authorList>
            <person name="Brooks B."/>
            <person name="Olm M.R."/>
            <person name="Firek B.A."/>
            <person name="Baker R."/>
            <person name="Thomas B.C."/>
            <person name="Morowitz M.J."/>
            <person name="Banfield J.F."/>
        </authorList>
    </citation>
    <scope>NUCLEOTIDE SEQUENCE [LARGE SCALE GENOMIC DNA]</scope>
    <source>
        <strain evidence="3">S2_003_000_R2_4</strain>
    </source>
</reference>
<dbReference type="Proteomes" id="UP000249393">
    <property type="component" value="Unassembled WGS sequence"/>
</dbReference>
<keyword evidence="2 3" id="KW-0808">Transferase</keyword>
<dbReference type="PANTHER" id="PTHR43648">
    <property type="entry name" value="ELECTRON TRANSFER FLAVOPROTEIN BETA SUBUNIT LYSINE METHYLTRANSFERASE"/>
    <property type="match status" value="1"/>
</dbReference>
<dbReference type="CDD" id="cd02440">
    <property type="entry name" value="AdoMet_MTases"/>
    <property type="match status" value="1"/>
</dbReference>
<keyword evidence="1 3" id="KW-0489">Methyltransferase</keyword>
<dbReference type="GO" id="GO:0016279">
    <property type="term" value="F:protein-lysine N-methyltransferase activity"/>
    <property type="evidence" value="ECO:0007669"/>
    <property type="project" value="TreeGrafter"/>
</dbReference>
<dbReference type="InterPro" id="IPR029063">
    <property type="entry name" value="SAM-dependent_MTases_sf"/>
</dbReference>
<evidence type="ECO:0000256" key="2">
    <source>
        <dbReference type="ARBA" id="ARBA00022679"/>
    </source>
</evidence>
<dbReference type="RefSeq" id="WP_304279377.1">
    <property type="nucleotide sequence ID" value="NZ_QFQZ01000047.1"/>
</dbReference>
<proteinExistence type="predicted"/>
<dbReference type="PANTHER" id="PTHR43648:SF1">
    <property type="entry name" value="ELECTRON TRANSFER FLAVOPROTEIN BETA SUBUNIT LYSINE METHYLTRANSFERASE"/>
    <property type="match status" value="1"/>
</dbReference>
<name>A0A2W5V8U5_9CAUL</name>
<dbReference type="InterPro" id="IPR050078">
    <property type="entry name" value="Ribosomal_L11_MeTrfase_PrmA"/>
</dbReference>
<dbReference type="Pfam" id="PF06325">
    <property type="entry name" value="PrmA"/>
    <property type="match status" value="1"/>
</dbReference>
<evidence type="ECO:0000313" key="4">
    <source>
        <dbReference type="Proteomes" id="UP000249393"/>
    </source>
</evidence>
<protein>
    <submittedName>
        <fullName evidence="3">Methyltransferase</fullName>
    </submittedName>
</protein>
<accession>A0A2W5V8U5</accession>
<evidence type="ECO:0000256" key="1">
    <source>
        <dbReference type="ARBA" id="ARBA00022603"/>
    </source>
</evidence>
<organism evidence="3 4">
    <name type="scientific">Caulobacter segnis</name>
    <dbReference type="NCBI Taxonomy" id="88688"/>
    <lineage>
        <taxon>Bacteria</taxon>
        <taxon>Pseudomonadati</taxon>
        <taxon>Pseudomonadota</taxon>
        <taxon>Alphaproteobacteria</taxon>
        <taxon>Caulobacterales</taxon>
        <taxon>Caulobacteraceae</taxon>
        <taxon>Caulobacter</taxon>
    </lineage>
</organism>
<dbReference type="AlphaFoldDB" id="A0A2W5V8U5"/>
<dbReference type="GO" id="GO:0032259">
    <property type="term" value="P:methylation"/>
    <property type="evidence" value="ECO:0007669"/>
    <property type="project" value="UniProtKB-KW"/>
</dbReference>